<feature type="compositionally biased region" description="Pro residues" evidence="1">
    <location>
        <begin position="576"/>
        <end position="586"/>
    </location>
</feature>
<name>A0A1L7XCN8_9HELO</name>
<organism evidence="2 3">
    <name type="scientific">Phialocephala subalpina</name>
    <dbReference type="NCBI Taxonomy" id="576137"/>
    <lineage>
        <taxon>Eukaryota</taxon>
        <taxon>Fungi</taxon>
        <taxon>Dikarya</taxon>
        <taxon>Ascomycota</taxon>
        <taxon>Pezizomycotina</taxon>
        <taxon>Leotiomycetes</taxon>
        <taxon>Helotiales</taxon>
        <taxon>Mollisiaceae</taxon>
        <taxon>Phialocephala</taxon>
        <taxon>Phialocephala fortinii species complex</taxon>
    </lineage>
</organism>
<accession>A0A1L7XCN8</accession>
<feature type="compositionally biased region" description="Low complexity" evidence="1">
    <location>
        <begin position="332"/>
        <end position="354"/>
    </location>
</feature>
<evidence type="ECO:0000256" key="1">
    <source>
        <dbReference type="SAM" id="MobiDB-lite"/>
    </source>
</evidence>
<dbReference type="EMBL" id="FJOG01000022">
    <property type="protein sequence ID" value="CZR62810.1"/>
    <property type="molecule type" value="Genomic_DNA"/>
</dbReference>
<feature type="compositionally biased region" description="Polar residues" evidence="1">
    <location>
        <begin position="102"/>
        <end position="113"/>
    </location>
</feature>
<feature type="compositionally biased region" description="Low complexity" evidence="1">
    <location>
        <begin position="507"/>
        <end position="522"/>
    </location>
</feature>
<dbReference type="AlphaFoldDB" id="A0A1L7XCN8"/>
<feature type="region of interest" description="Disordered" evidence="1">
    <location>
        <begin position="331"/>
        <end position="378"/>
    </location>
</feature>
<feature type="region of interest" description="Disordered" evidence="1">
    <location>
        <begin position="497"/>
        <end position="599"/>
    </location>
</feature>
<feature type="region of interest" description="Disordered" evidence="1">
    <location>
        <begin position="96"/>
        <end position="115"/>
    </location>
</feature>
<reference evidence="2 3" key="1">
    <citation type="submission" date="2016-03" db="EMBL/GenBank/DDBJ databases">
        <authorList>
            <person name="Ploux O."/>
        </authorList>
    </citation>
    <scope>NUCLEOTIDE SEQUENCE [LARGE SCALE GENOMIC DNA]</scope>
    <source>
        <strain evidence="2 3">UAMH 11012</strain>
    </source>
</reference>
<protein>
    <submittedName>
        <fullName evidence="2">Uncharacterized protein</fullName>
    </submittedName>
</protein>
<keyword evidence="3" id="KW-1185">Reference proteome</keyword>
<evidence type="ECO:0000313" key="3">
    <source>
        <dbReference type="Proteomes" id="UP000184330"/>
    </source>
</evidence>
<feature type="compositionally biased region" description="Acidic residues" evidence="1">
    <location>
        <begin position="355"/>
        <end position="366"/>
    </location>
</feature>
<gene>
    <name evidence="2" type="ORF">PAC_12707</name>
</gene>
<dbReference type="Proteomes" id="UP000184330">
    <property type="component" value="Unassembled WGS sequence"/>
</dbReference>
<evidence type="ECO:0000313" key="2">
    <source>
        <dbReference type="EMBL" id="CZR62810.1"/>
    </source>
</evidence>
<feature type="region of interest" description="Disordered" evidence="1">
    <location>
        <begin position="444"/>
        <end position="465"/>
    </location>
</feature>
<feature type="compositionally biased region" description="Low complexity" evidence="1">
    <location>
        <begin position="545"/>
        <end position="564"/>
    </location>
</feature>
<proteinExistence type="predicted"/>
<sequence>MATFTFGASSSTRAGADPSQTQIDLLRAQLDVALARVPELETIHEMDEKLIKEWQEECNILRGQFAAKTKECEAKVKECDVARGLFNKARQSESETKELYRTLSSEHQQQSSDMAGLKDQLLEAEEALRKSRRETQRAEENVLDYEGRLAKFQKELEAEEVAHRKTKDEVLKLKGDVQQNEAHIKFIEEKLQECTEGEDERIRREERHKEELDAERGKYRSLQSRLDARNQEYATFKSDTEGMRRQFDPVKKALDVAKGELEDARQQIAELTGGEQRAIDAKDAVISGMNLEIAALKKDAAPRINVRPNAYQDDPNAPPPKQKDLLKEIVDSRSSTTESSSNHEPSSEATATDASSEDTEEEEQDDVEKPKLEGNDDVYGGENIRIVTLPGETVYISSYITTTIRDLNPLTAWLTCERNIVILLFGFFVYVGLGWSLPTLRTPSSVDHNPLPSPPSSQDGAAADGDSIAHVASRGDANASANVALVMSNIGLGVTPAPGGPPFGTDPNDAPPSAGNSSSGPPINLEDFFDPIDPPADTRVPFGADNDSNNSNGSNTSNGSNNTDFHSLSDTSTPVPEGPPGPPGPPAAAHTGPEGFFDIGNAPTPNPWWTLLAFIFHLVVQRPGSHLTLPIIPTQEPVLAVDLPLRLLPSYGDTYRSAHAGVGPAIRHSDPEFSASWIDSGFIRIRKFDFLSGYGIEGWVWSLWGVQITYLGVPSLL</sequence>